<dbReference type="Proteomes" id="UP001501116">
    <property type="component" value="Unassembled WGS sequence"/>
</dbReference>
<name>A0ABN2Q1V6_9PSEU</name>
<organism evidence="2 3">
    <name type="scientific">Amycolatopsis minnesotensis</name>
    <dbReference type="NCBI Taxonomy" id="337894"/>
    <lineage>
        <taxon>Bacteria</taxon>
        <taxon>Bacillati</taxon>
        <taxon>Actinomycetota</taxon>
        <taxon>Actinomycetes</taxon>
        <taxon>Pseudonocardiales</taxon>
        <taxon>Pseudonocardiaceae</taxon>
        <taxon>Amycolatopsis</taxon>
    </lineage>
</organism>
<protein>
    <submittedName>
        <fullName evidence="2">Uncharacterized protein</fullName>
    </submittedName>
</protein>
<dbReference type="RefSeq" id="WP_344412924.1">
    <property type="nucleotide sequence ID" value="NZ_BAAANN010000002.1"/>
</dbReference>
<dbReference type="EMBL" id="BAAANN010000002">
    <property type="protein sequence ID" value="GAA1940942.1"/>
    <property type="molecule type" value="Genomic_DNA"/>
</dbReference>
<keyword evidence="3" id="KW-1185">Reference proteome</keyword>
<evidence type="ECO:0000313" key="3">
    <source>
        <dbReference type="Proteomes" id="UP001501116"/>
    </source>
</evidence>
<proteinExistence type="predicted"/>
<comment type="caution">
    <text evidence="2">The sequence shown here is derived from an EMBL/GenBank/DDBJ whole genome shotgun (WGS) entry which is preliminary data.</text>
</comment>
<feature type="region of interest" description="Disordered" evidence="1">
    <location>
        <begin position="40"/>
        <end position="65"/>
    </location>
</feature>
<evidence type="ECO:0000256" key="1">
    <source>
        <dbReference type="SAM" id="MobiDB-lite"/>
    </source>
</evidence>
<gene>
    <name evidence="2" type="ORF">GCM10009754_05270</name>
</gene>
<evidence type="ECO:0000313" key="2">
    <source>
        <dbReference type="EMBL" id="GAA1940942.1"/>
    </source>
</evidence>
<sequence length="65" mass="6969">MYVITDRLAELFAAWRAEIVSAPLPPLPERSVALRAIERGREDRVDAPPDGAPTRSGIAAARGTA</sequence>
<reference evidence="2 3" key="1">
    <citation type="journal article" date="2019" name="Int. J. Syst. Evol. Microbiol.">
        <title>The Global Catalogue of Microorganisms (GCM) 10K type strain sequencing project: providing services to taxonomists for standard genome sequencing and annotation.</title>
        <authorList>
            <consortium name="The Broad Institute Genomics Platform"/>
            <consortium name="The Broad Institute Genome Sequencing Center for Infectious Disease"/>
            <person name="Wu L."/>
            <person name="Ma J."/>
        </authorList>
    </citation>
    <scope>NUCLEOTIDE SEQUENCE [LARGE SCALE GENOMIC DNA]</scope>
    <source>
        <strain evidence="2 3">JCM 14545</strain>
    </source>
</reference>
<accession>A0ABN2Q1V6</accession>